<keyword evidence="5" id="KW-0677">Repeat</keyword>
<dbReference type="PANTHER" id="PTHR10629">
    <property type="entry name" value="CYTOSINE-SPECIFIC METHYLTRANSFERASE"/>
    <property type="match status" value="1"/>
</dbReference>
<feature type="domain" description="BAH" evidence="12">
    <location>
        <begin position="466"/>
        <end position="609"/>
    </location>
</feature>
<dbReference type="PROSITE" id="PS51679">
    <property type="entry name" value="SAM_MT_C5"/>
    <property type="match status" value="1"/>
</dbReference>
<reference evidence="13 14" key="1">
    <citation type="submission" date="2021-08" db="EMBL/GenBank/DDBJ databases">
        <title>Draft Genome Sequence of Phanerochaete sordida strain YK-624.</title>
        <authorList>
            <person name="Mori T."/>
            <person name="Dohra H."/>
            <person name="Suzuki T."/>
            <person name="Kawagishi H."/>
            <person name="Hirai H."/>
        </authorList>
    </citation>
    <scope>NUCLEOTIDE SEQUENCE [LARGE SCALE GENOMIC DNA]</scope>
    <source>
        <strain evidence="13 14">YK-624</strain>
    </source>
</reference>
<evidence type="ECO:0000256" key="1">
    <source>
        <dbReference type="ARBA" id="ARBA00004123"/>
    </source>
</evidence>
<dbReference type="Gene3D" id="3.40.50.150">
    <property type="entry name" value="Vaccinia Virus protein VP39"/>
    <property type="match status" value="1"/>
</dbReference>
<dbReference type="GO" id="GO:0005634">
    <property type="term" value="C:nucleus"/>
    <property type="evidence" value="ECO:0007669"/>
    <property type="project" value="UniProtKB-SubCell"/>
</dbReference>
<dbReference type="PROSITE" id="PS51038">
    <property type="entry name" value="BAH"/>
    <property type="match status" value="2"/>
</dbReference>
<dbReference type="GO" id="GO:0003682">
    <property type="term" value="F:chromatin binding"/>
    <property type="evidence" value="ECO:0007669"/>
    <property type="project" value="InterPro"/>
</dbReference>
<evidence type="ECO:0000256" key="8">
    <source>
        <dbReference type="PROSITE-ProRule" id="PRU01016"/>
    </source>
</evidence>
<dbReference type="Proteomes" id="UP000703269">
    <property type="component" value="Unassembled WGS sequence"/>
</dbReference>
<proteinExistence type="inferred from homology"/>
<evidence type="ECO:0000313" key="13">
    <source>
        <dbReference type="EMBL" id="GJE87065.1"/>
    </source>
</evidence>
<dbReference type="GO" id="GO:0032259">
    <property type="term" value="P:methylation"/>
    <property type="evidence" value="ECO:0007669"/>
    <property type="project" value="UniProtKB-KW"/>
</dbReference>
<keyword evidence="4 8" id="KW-0949">S-adenosyl-L-methionine</keyword>
<evidence type="ECO:0000256" key="2">
    <source>
        <dbReference type="ARBA" id="ARBA00022603"/>
    </source>
</evidence>
<dbReference type="Gene3D" id="3.90.120.10">
    <property type="entry name" value="DNA Methylase, subunit A, domain 2"/>
    <property type="match status" value="1"/>
</dbReference>
<dbReference type="OrthoDB" id="5376140at2759"/>
<evidence type="ECO:0000256" key="4">
    <source>
        <dbReference type="ARBA" id="ARBA00022691"/>
    </source>
</evidence>
<evidence type="ECO:0000256" key="9">
    <source>
        <dbReference type="RuleBase" id="RU000416"/>
    </source>
</evidence>
<comment type="subcellular location">
    <subcellularLocation>
        <location evidence="1">Nucleus</location>
    </subcellularLocation>
</comment>
<comment type="caution">
    <text evidence="13">The sequence shown here is derived from an EMBL/GenBank/DDBJ whole genome shotgun (WGS) entry which is preliminary data.</text>
</comment>
<dbReference type="SUPFAM" id="SSF53335">
    <property type="entry name" value="S-adenosyl-L-methionine-dependent methyltransferases"/>
    <property type="match status" value="1"/>
</dbReference>
<evidence type="ECO:0000313" key="14">
    <source>
        <dbReference type="Proteomes" id="UP000703269"/>
    </source>
</evidence>
<dbReference type="NCBIfam" id="TIGR00675">
    <property type="entry name" value="dcm"/>
    <property type="match status" value="1"/>
</dbReference>
<dbReference type="PROSITE" id="PS00094">
    <property type="entry name" value="C5_MTASE_1"/>
    <property type="match status" value="1"/>
</dbReference>
<dbReference type="InterPro" id="IPR022702">
    <property type="entry name" value="Cytosine_MeTrfase1_RFD"/>
</dbReference>
<dbReference type="InterPro" id="IPR018117">
    <property type="entry name" value="C5_DNA_meth_AS"/>
</dbReference>
<dbReference type="Pfam" id="PF12047">
    <property type="entry name" value="DNMT1-RFD"/>
    <property type="match status" value="1"/>
</dbReference>
<comment type="catalytic activity">
    <reaction evidence="10">
        <text>a 2'-deoxycytidine in DNA + S-adenosyl-L-methionine = a 5-methyl-2'-deoxycytidine in DNA + S-adenosyl-L-homocysteine + H(+)</text>
        <dbReference type="Rhea" id="RHEA:13681"/>
        <dbReference type="Rhea" id="RHEA-COMP:11369"/>
        <dbReference type="Rhea" id="RHEA-COMP:11370"/>
        <dbReference type="ChEBI" id="CHEBI:15378"/>
        <dbReference type="ChEBI" id="CHEBI:57856"/>
        <dbReference type="ChEBI" id="CHEBI:59789"/>
        <dbReference type="ChEBI" id="CHEBI:85452"/>
        <dbReference type="ChEBI" id="CHEBI:85454"/>
        <dbReference type="EC" id="2.1.1.37"/>
    </reaction>
</comment>
<evidence type="ECO:0000256" key="6">
    <source>
        <dbReference type="ARBA" id="ARBA00023125"/>
    </source>
</evidence>
<dbReference type="PROSITE" id="PS00095">
    <property type="entry name" value="C5_MTASE_2"/>
    <property type="match status" value="1"/>
</dbReference>
<dbReference type="InterPro" id="IPR029063">
    <property type="entry name" value="SAM-dependent_MTases_sf"/>
</dbReference>
<dbReference type="SMART" id="SM00439">
    <property type="entry name" value="BAH"/>
    <property type="match status" value="2"/>
</dbReference>
<dbReference type="GO" id="GO:0003677">
    <property type="term" value="F:DNA binding"/>
    <property type="evidence" value="ECO:0007669"/>
    <property type="project" value="UniProtKB-KW"/>
</dbReference>
<dbReference type="PANTHER" id="PTHR10629:SF52">
    <property type="entry name" value="DNA (CYTOSINE-5)-METHYLTRANSFERASE 1"/>
    <property type="match status" value="1"/>
</dbReference>
<feature type="region of interest" description="Disordered" evidence="11">
    <location>
        <begin position="418"/>
        <end position="437"/>
    </location>
</feature>
<comment type="similarity">
    <text evidence="8 9">Belongs to the class I-like SAM-binding methyltransferase superfamily. C5-methyltransferase family.</text>
</comment>
<gene>
    <name evidence="13" type="ORF">PsYK624_031480</name>
</gene>
<keyword evidence="14" id="KW-1185">Reference proteome</keyword>
<evidence type="ECO:0000256" key="3">
    <source>
        <dbReference type="ARBA" id="ARBA00022679"/>
    </source>
</evidence>
<keyword evidence="3 8" id="KW-0808">Transferase</keyword>
<feature type="active site" evidence="8">
    <location>
        <position position="931"/>
    </location>
</feature>
<dbReference type="GO" id="GO:0003886">
    <property type="term" value="F:DNA (cytosine-5-)-methyltransferase activity"/>
    <property type="evidence" value="ECO:0007669"/>
    <property type="project" value="UniProtKB-EC"/>
</dbReference>
<keyword evidence="7" id="KW-0539">Nucleus</keyword>
<name>A0A9P3G384_9APHY</name>
<dbReference type="InterPro" id="IPR043151">
    <property type="entry name" value="BAH_sf"/>
</dbReference>
<organism evidence="13 14">
    <name type="scientific">Phanerochaete sordida</name>
    <dbReference type="NCBI Taxonomy" id="48140"/>
    <lineage>
        <taxon>Eukaryota</taxon>
        <taxon>Fungi</taxon>
        <taxon>Dikarya</taxon>
        <taxon>Basidiomycota</taxon>
        <taxon>Agaricomycotina</taxon>
        <taxon>Agaricomycetes</taxon>
        <taxon>Polyporales</taxon>
        <taxon>Phanerochaetaceae</taxon>
        <taxon>Phanerochaete</taxon>
    </lineage>
</organism>
<evidence type="ECO:0000256" key="11">
    <source>
        <dbReference type="SAM" id="MobiDB-lite"/>
    </source>
</evidence>
<dbReference type="EMBL" id="BPQB01000005">
    <property type="protein sequence ID" value="GJE87065.1"/>
    <property type="molecule type" value="Genomic_DNA"/>
</dbReference>
<dbReference type="PRINTS" id="PR00105">
    <property type="entry name" value="C5METTRFRASE"/>
</dbReference>
<dbReference type="InterPro" id="IPR031303">
    <property type="entry name" value="C5_meth_CS"/>
</dbReference>
<keyword evidence="2 8" id="KW-0489">Methyltransferase</keyword>
<dbReference type="InterPro" id="IPR001525">
    <property type="entry name" value="C5_MeTfrase"/>
</dbReference>
<evidence type="ECO:0000256" key="10">
    <source>
        <dbReference type="RuleBase" id="RU000417"/>
    </source>
</evidence>
<keyword evidence="6" id="KW-0238">DNA-binding</keyword>
<accession>A0A9P3G384</accession>
<sequence>MPKHTAQKQRATKRTDAIPRSDTSAIGSEHPPQAATSSTKRRYGLFAGGQSRQGRREVPLSFYAAPDTASETDPEELMNIARRYAEREVPSRSTSLEVPVDSGAESMDTEEHINSASAVLPDKASSREPSSAAQLAALDNPDEALDELKLVIPEEASNTLPDEDTIPIRVLDNFVIYEIETRRMVYLEEVHASQGYGATGYVTSFVNDDSDSVSEEEDADDESAFANVLNTPLVQLSAILEVNVNHIEDYSQKTFCLDTRIWISTAHAWYILKDPAPPYLERYAPFQVKHRLFHELLACVLQDPERKLTLEEFEQYLTHLQLSISGVHVSGELLTSPDAIDYICEAFNTLCKDKRANKVLHRLRKVPIIASLLHAAKLPATNRTQKSIKYHAYESKTTVTPKVYDLAARLFPQEHLQEVPMDDPPRSEKSKTVRTYRTHGERIEHKWGPSSSWRAKHYESVVIDGVVYKIGDTVAVTPGKDSHRRRAKNALTEPAKSGDKFIDTKWFMKICHFFERRDKEKNNSLQPYFHGQHYEHGSKLLLQQMAHRRALYLMDECDDQPLGCIFQKLDIHELDLREDDPPESAGSCPRQFFSGMLWEQTAVAFRQLSAGDMSAALQASNGSNCLSCGLTELRARRASGNVEKTQITRHDVRYHVHDFVYLRPVNADPRALYTIGQIIEIVLTPGKGEHQVRVRLLARYDSAVNTSLGSQREDAEMDERRLFLTNEERSVGVSCLEGKAFAAHPSSLGNTTPDDWVWHDDHYLVHLRGPSSRSRLSELQHLLPRELKRCKPCFDEHMKKLKEDRELLDRNGPLRTLELFAGAGGLAAGLHESGFVETKWAVESLPSAALSFKKNNPGCTVYTQDSNVLLQHTIESHRALKPKSLSSRNSNDKKLLPPPKPLPSRNPNDKKPLPPMPKPGDVDFICGGPPCQSFSGANRLKKIDDIRTTLVCNMLSYVEFYRPKYFLLENVTGLLILPLKAEQRGQMMVGGIAMGVVKFIFRTLVSLGYQVHCKVLQAAQYGAPQARERVFFWAARRDVPLPNFPWPTHHYARGAHNFKLPTGEELCRPVRVTPHESAHGGEYEQYAPLRGVTVEDAISDLRRFEWKYTADMVGADMDEPRAEDMARFNAVLTREVGGHPVAGYDGTGTTYRIAPRNRYQHMARDGLEDDAKVEYHYTQKFTAKIVERVLNVPLRPGANHQDLPPELRDARKLQPNGKSRKEYERHYKRIDGEGQFSTVLTAVKPHSMNAVVLHPTQKRVLTVRECARAQGFRDSHQFLSVYSESIPAKVAEDQLRQIGNAVPVPLARALGKELGKALLKTWREEDAAGEPMEVD</sequence>
<feature type="compositionally biased region" description="Basic and acidic residues" evidence="11">
    <location>
        <begin position="1203"/>
        <end position="1212"/>
    </location>
</feature>
<dbReference type="InterPro" id="IPR050390">
    <property type="entry name" value="C5-Methyltransferase"/>
</dbReference>
<dbReference type="EC" id="2.1.1.37" evidence="10"/>
<dbReference type="GO" id="GO:0044027">
    <property type="term" value="P:negative regulation of gene expression via chromosomal CpG island methylation"/>
    <property type="evidence" value="ECO:0007669"/>
    <property type="project" value="TreeGrafter"/>
</dbReference>
<dbReference type="InterPro" id="IPR001025">
    <property type="entry name" value="BAH_dom"/>
</dbReference>
<evidence type="ECO:0000256" key="5">
    <source>
        <dbReference type="ARBA" id="ARBA00022737"/>
    </source>
</evidence>
<feature type="region of interest" description="Disordered" evidence="11">
    <location>
        <begin position="880"/>
        <end position="919"/>
    </location>
</feature>
<feature type="compositionally biased region" description="Basic residues" evidence="11">
    <location>
        <begin position="1"/>
        <end position="12"/>
    </location>
</feature>
<protein>
    <recommendedName>
        <fullName evidence="10">Cytosine-specific methyltransferase</fullName>
        <ecNumber evidence="10">2.1.1.37</ecNumber>
    </recommendedName>
</protein>
<dbReference type="Gene3D" id="2.30.30.490">
    <property type="match status" value="2"/>
</dbReference>
<dbReference type="Pfam" id="PF00145">
    <property type="entry name" value="DNA_methylase"/>
    <property type="match status" value="1"/>
</dbReference>
<evidence type="ECO:0000256" key="7">
    <source>
        <dbReference type="ARBA" id="ARBA00023242"/>
    </source>
</evidence>
<feature type="region of interest" description="Disordered" evidence="11">
    <location>
        <begin position="1"/>
        <end position="134"/>
    </location>
</feature>
<evidence type="ECO:0000259" key="12">
    <source>
        <dbReference type="PROSITE" id="PS51038"/>
    </source>
</evidence>
<feature type="region of interest" description="Disordered" evidence="11">
    <location>
        <begin position="1196"/>
        <end position="1222"/>
    </location>
</feature>
<feature type="domain" description="BAH" evidence="12">
    <location>
        <begin position="652"/>
        <end position="780"/>
    </location>
</feature>